<evidence type="ECO:0000313" key="1">
    <source>
        <dbReference type="EMBL" id="TGM22825.1"/>
    </source>
</evidence>
<keyword evidence="2" id="KW-1185">Reference proteome</keyword>
<dbReference type="EMBL" id="RQGU01000085">
    <property type="protein sequence ID" value="TGM22825.1"/>
    <property type="molecule type" value="Genomic_DNA"/>
</dbReference>
<reference evidence="2" key="1">
    <citation type="journal article" date="2019" name="PLoS Negl. Trop. Dis.">
        <title>Revisiting the worldwide diversity of Leptospira species in the environment.</title>
        <authorList>
            <person name="Vincent A.T."/>
            <person name="Schiettekatte O."/>
            <person name="Bourhy P."/>
            <person name="Veyrier F.J."/>
            <person name="Picardeau M."/>
        </authorList>
    </citation>
    <scope>NUCLEOTIDE SEQUENCE [LARGE SCALE GENOMIC DNA]</scope>
    <source>
        <strain evidence="2">201702406</strain>
    </source>
</reference>
<proteinExistence type="predicted"/>
<protein>
    <recommendedName>
        <fullName evidence="3">Lipoprotein</fullName>
    </recommendedName>
</protein>
<evidence type="ECO:0000313" key="2">
    <source>
        <dbReference type="Proteomes" id="UP000298057"/>
    </source>
</evidence>
<dbReference type="PROSITE" id="PS51257">
    <property type="entry name" value="PROKAR_LIPOPROTEIN"/>
    <property type="match status" value="1"/>
</dbReference>
<dbReference type="Proteomes" id="UP000298057">
    <property type="component" value="Unassembled WGS sequence"/>
</dbReference>
<comment type="caution">
    <text evidence="1">The sequence shown here is derived from an EMBL/GenBank/DDBJ whole genome shotgun (WGS) entry which is preliminary data.</text>
</comment>
<name>A0ABY2NEV7_9LEPT</name>
<accession>A0ABY2NEV7</accession>
<sequence length="131" mass="15114">MISKIQILILSTLLSCVTINTSIESDKYQITYSDVNEPIITKIQIQYNNHYWFSYNFTSNKDVNESIHDELKNYPGAKGIKNLKIRIYNNSWLTFSVLPNPLALMTSGLYMYLGRPLGFSNKSIFIEGEVY</sequence>
<evidence type="ECO:0008006" key="3">
    <source>
        <dbReference type="Google" id="ProtNLM"/>
    </source>
</evidence>
<gene>
    <name evidence="1" type="ORF">EHQ82_06730</name>
</gene>
<organism evidence="1 2">
    <name type="scientific">Leptospira selangorensis</name>
    <dbReference type="NCBI Taxonomy" id="2484982"/>
    <lineage>
        <taxon>Bacteria</taxon>
        <taxon>Pseudomonadati</taxon>
        <taxon>Spirochaetota</taxon>
        <taxon>Spirochaetia</taxon>
        <taxon>Leptospirales</taxon>
        <taxon>Leptospiraceae</taxon>
        <taxon>Leptospira</taxon>
    </lineage>
</organism>
<dbReference type="RefSeq" id="WP_135626719.1">
    <property type="nucleotide sequence ID" value="NZ_RQGU01000085.1"/>
</dbReference>